<dbReference type="SUPFAM" id="SSF51905">
    <property type="entry name" value="FAD/NAD(P)-binding domain"/>
    <property type="match status" value="1"/>
</dbReference>
<reference evidence="3 4" key="1">
    <citation type="submission" date="2016-10" db="EMBL/GenBank/DDBJ databases">
        <authorList>
            <person name="de Groot N.N."/>
        </authorList>
    </citation>
    <scope>NUCLEOTIDE SEQUENCE [LARGE SCALE GENOMIC DNA]</scope>
    <source>
        <strain evidence="3 4">DSM 16213</strain>
    </source>
</reference>
<dbReference type="InterPro" id="IPR036188">
    <property type="entry name" value="FAD/NAD-bd_sf"/>
</dbReference>
<proteinExistence type="predicted"/>
<dbReference type="GO" id="GO:0032981">
    <property type="term" value="P:mitochondrial respiratory chain complex I assembly"/>
    <property type="evidence" value="ECO:0007669"/>
    <property type="project" value="TreeGrafter"/>
</dbReference>
<name>A0A1H8HWW0_9RHOB</name>
<organism evidence="3 4">
    <name type="scientific">Loktanella fryxellensis</name>
    <dbReference type="NCBI Taxonomy" id="245187"/>
    <lineage>
        <taxon>Bacteria</taxon>
        <taxon>Pseudomonadati</taxon>
        <taxon>Pseudomonadota</taxon>
        <taxon>Alphaproteobacteria</taxon>
        <taxon>Rhodobacterales</taxon>
        <taxon>Roseobacteraceae</taxon>
        <taxon>Loktanella</taxon>
    </lineage>
</organism>
<dbReference type="Pfam" id="PF01266">
    <property type="entry name" value="DAO"/>
    <property type="match status" value="1"/>
</dbReference>
<dbReference type="GO" id="GO:0005737">
    <property type="term" value="C:cytoplasm"/>
    <property type="evidence" value="ECO:0007669"/>
    <property type="project" value="TreeGrafter"/>
</dbReference>
<evidence type="ECO:0000259" key="2">
    <source>
        <dbReference type="Pfam" id="PF01266"/>
    </source>
</evidence>
<dbReference type="PANTHER" id="PTHR13847:SF287">
    <property type="entry name" value="FAD-DEPENDENT OXIDOREDUCTASE DOMAIN-CONTAINING PROTEIN 1"/>
    <property type="match status" value="1"/>
</dbReference>
<dbReference type="Gene3D" id="3.50.50.60">
    <property type="entry name" value="FAD/NAD(P)-binding domain"/>
    <property type="match status" value="1"/>
</dbReference>
<feature type="domain" description="FAD dependent oxidoreductase" evidence="2">
    <location>
        <begin position="3"/>
        <end position="349"/>
    </location>
</feature>
<protein>
    <submittedName>
        <fullName evidence="3">Glycine/D-amino acid oxidase</fullName>
    </submittedName>
</protein>
<dbReference type="STRING" id="245187.SAMN04488003_12247"/>
<dbReference type="Proteomes" id="UP000199585">
    <property type="component" value="Unassembled WGS sequence"/>
</dbReference>
<sequence length="380" mass="41701">MYGASIAFHLASDPDFDGRVTVIERDPTYAFAATSHTNSCIRQQFSDPLNVQISQYGAEYILNFRARSGLADAPDLRLHSFGYLYLADTPDFAAALRDSQQVQAGLGAATRHMTRDQIAEAYPFYALDDIVAGNHNTVNEGYFDGGTLFDWWKRGAKRLGVTFVHDEVVDVIQEADRVTGVRLASGEIIACCWLVNAAGTRAAQVAGMAGIALPVEARKRYTYVFQAETPLDRDLPLTIDPSGVHVRSDGRYYMAGSPPGDDPAVDPADFAFDHALWQDKVWPAIATRIPAFERVRVINEWVGHYDYNTLDQNAVVGPNPDIANFIHVNGFSGHGLQQSPAIGRGMAEWIVHGAYRTLDLTPLGYARIAAGRPIVEKAII</sequence>
<keyword evidence="1" id="KW-0560">Oxidoreductase</keyword>
<evidence type="ECO:0000313" key="4">
    <source>
        <dbReference type="Proteomes" id="UP000199585"/>
    </source>
</evidence>
<accession>A0A1H8HWW0</accession>
<dbReference type="Gene3D" id="3.30.9.10">
    <property type="entry name" value="D-Amino Acid Oxidase, subunit A, domain 2"/>
    <property type="match status" value="1"/>
</dbReference>
<evidence type="ECO:0000256" key="1">
    <source>
        <dbReference type="ARBA" id="ARBA00023002"/>
    </source>
</evidence>
<dbReference type="EMBL" id="FOCI01000022">
    <property type="protein sequence ID" value="SEN60188.1"/>
    <property type="molecule type" value="Genomic_DNA"/>
</dbReference>
<keyword evidence="4" id="KW-1185">Reference proteome</keyword>
<dbReference type="AlphaFoldDB" id="A0A1H8HWW0"/>
<evidence type="ECO:0000313" key="3">
    <source>
        <dbReference type="EMBL" id="SEN60188.1"/>
    </source>
</evidence>
<dbReference type="GO" id="GO:0016491">
    <property type="term" value="F:oxidoreductase activity"/>
    <property type="evidence" value="ECO:0007669"/>
    <property type="project" value="UniProtKB-KW"/>
</dbReference>
<dbReference type="InterPro" id="IPR006076">
    <property type="entry name" value="FAD-dep_OxRdtase"/>
</dbReference>
<dbReference type="PANTHER" id="PTHR13847">
    <property type="entry name" value="SARCOSINE DEHYDROGENASE-RELATED"/>
    <property type="match status" value="1"/>
</dbReference>
<gene>
    <name evidence="3" type="ORF">SAMN04488003_12247</name>
</gene>